<comment type="caution">
    <text evidence="10">The sequence shown here is derived from an EMBL/GenBank/DDBJ whole genome shotgun (WGS) entry which is preliminary data.</text>
</comment>
<feature type="region of interest" description="Disordered" evidence="7">
    <location>
        <begin position="294"/>
        <end position="331"/>
    </location>
</feature>
<keyword evidence="4" id="KW-0560">Oxidoreductase</keyword>
<keyword evidence="5" id="KW-0443">Lipid metabolism</keyword>
<dbReference type="Proteomes" id="UP001161409">
    <property type="component" value="Unassembled WGS sequence"/>
</dbReference>
<evidence type="ECO:0000256" key="3">
    <source>
        <dbReference type="ARBA" id="ARBA00022989"/>
    </source>
</evidence>
<dbReference type="InterPro" id="IPR006694">
    <property type="entry name" value="Fatty_acid_hydroxylase"/>
</dbReference>
<dbReference type="RefSeq" id="WP_169560433.1">
    <property type="nucleotide sequence ID" value="NZ_BSNF01000006.1"/>
</dbReference>
<keyword evidence="6 8" id="KW-0472">Membrane</keyword>
<evidence type="ECO:0000259" key="9">
    <source>
        <dbReference type="Pfam" id="PF04116"/>
    </source>
</evidence>
<feature type="transmembrane region" description="Helical" evidence="8">
    <location>
        <begin position="44"/>
        <end position="67"/>
    </location>
</feature>
<keyword evidence="11" id="KW-1185">Reference proteome</keyword>
<keyword evidence="3 8" id="KW-1133">Transmembrane helix</keyword>
<accession>A0ABQ5U5B7</accession>
<organism evidence="10 11">
    <name type="scientific">Sneathiella chinensis</name>
    <dbReference type="NCBI Taxonomy" id="349750"/>
    <lineage>
        <taxon>Bacteria</taxon>
        <taxon>Pseudomonadati</taxon>
        <taxon>Pseudomonadota</taxon>
        <taxon>Alphaproteobacteria</taxon>
        <taxon>Sneathiellales</taxon>
        <taxon>Sneathiellaceae</taxon>
        <taxon>Sneathiella</taxon>
    </lineage>
</organism>
<name>A0ABQ5U5B7_9PROT</name>
<feature type="compositionally biased region" description="Polar residues" evidence="7">
    <location>
        <begin position="319"/>
        <end position="331"/>
    </location>
</feature>
<feature type="compositionally biased region" description="Low complexity" evidence="7">
    <location>
        <begin position="295"/>
        <end position="307"/>
    </location>
</feature>
<comment type="subcellular location">
    <subcellularLocation>
        <location evidence="1">Endomembrane system</location>
        <topology evidence="1">Multi-pass membrane protein</topology>
    </subcellularLocation>
</comment>
<evidence type="ECO:0000256" key="4">
    <source>
        <dbReference type="ARBA" id="ARBA00023002"/>
    </source>
</evidence>
<keyword evidence="2 8" id="KW-0812">Transmembrane</keyword>
<dbReference type="PANTHER" id="PTHR21624">
    <property type="entry name" value="STEROL DESATURASE-RELATED PROTEIN"/>
    <property type="match status" value="1"/>
</dbReference>
<evidence type="ECO:0000256" key="2">
    <source>
        <dbReference type="ARBA" id="ARBA00022692"/>
    </source>
</evidence>
<evidence type="ECO:0000313" key="10">
    <source>
        <dbReference type="EMBL" id="GLQ06385.1"/>
    </source>
</evidence>
<sequence>MTLPDPVTLAIPAFVLLILIEVIIGKFRPRKSNYEMRDSAASLLMGLGNFSKDFINFGVIYGVSSWVYEHRLFDIGYEWYAFLLIFFAEDFCYYWFHRLSHEHRLWWAAHVNHHSSQYYNLSTALRQTWTGGLAGSWTPWLLLSLIGFPTPLIAFQKGISLVYQFWIHTEVIDRMWKPVEAIFNTPSHHRVHHATNPRYLDANYAGILIIWDRLFGTFVPEDRNEPCRYGIVRQLASFNPLIIAFHEWAGIVRDLMAAKSLKAAFLYVFGPPGWSEDGSRMTSKMLKARDRVRRAAPAPATAATATAEDIAVSDPSEWPQAQSSNSRIRGL</sequence>
<feature type="transmembrane region" description="Helical" evidence="8">
    <location>
        <begin position="6"/>
        <end position="24"/>
    </location>
</feature>
<evidence type="ECO:0000256" key="7">
    <source>
        <dbReference type="SAM" id="MobiDB-lite"/>
    </source>
</evidence>
<evidence type="ECO:0000256" key="8">
    <source>
        <dbReference type="SAM" id="Phobius"/>
    </source>
</evidence>
<proteinExistence type="predicted"/>
<evidence type="ECO:0000313" key="11">
    <source>
        <dbReference type="Proteomes" id="UP001161409"/>
    </source>
</evidence>
<feature type="domain" description="Fatty acid hydroxylase" evidence="9">
    <location>
        <begin position="82"/>
        <end position="217"/>
    </location>
</feature>
<reference evidence="10" key="2">
    <citation type="submission" date="2023-01" db="EMBL/GenBank/DDBJ databases">
        <title>Draft genome sequence of Sneathiella chinensis strain NBRC 103408.</title>
        <authorList>
            <person name="Sun Q."/>
            <person name="Mori K."/>
        </authorList>
    </citation>
    <scope>NUCLEOTIDE SEQUENCE</scope>
    <source>
        <strain evidence="10">NBRC 103408</strain>
    </source>
</reference>
<protein>
    <recommendedName>
        <fullName evidence="9">Fatty acid hydroxylase domain-containing protein</fullName>
    </recommendedName>
</protein>
<dbReference type="EMBL" id="BSNF01000006">
    <property type="protein sequence ID" value="GLQ06385.1"/>
    <property type="molecule type" value="Genomic_DNA"/>
</dbReference>
<dbReference type="PANTHER" id="PTHR21624:SF1">
    <property type="entry name" value="ALKYLGLYCEROL MONOOXYGENASE"/>
    <property type="match status" value="1"/>
</dbReference>
<evidence type="ECO:0000256" key="6">
    <source>
        <dbReference type="ARBA" id="ARBA00023136"/>
    </source>
</evidence>
<reference evidence="10" key="1">
    <citation type="journal article" date="2014" name="Int. J. Syst. Evol. Microbiol.">
        <title>Complete genome of a new Firmicutes species belonging to the dominant human colonic microbiota ('Ruminococcus bicirculans') reveals two chromosomes and a selective capacity to utilize plant glucans.</title>
        <authorList>
            <consortium name="NISC Comparative Sequencing Program"/>
            <person name="Wegmann U."/>
            <person name="Louis P."/>
            <person name="Goesmann A."/>
            <person name="Henrissat B."/>
            <person name="Duncan S.H."/>
            <person name="Flint H.J."/>
        </authorList>
    </citation>
    <scope>NUCLEOTIDE SEQUENCE</scope>
    <source>
        <strain evidence="10">NBRC 103408</strain>
    </source>
</reference>
<gene>
    <name evidence="10" type="ORF">GCM10007924_16060</name>
</gene>
<evidence type="ECO:0000256" key="1">
    <source>
        <dbReference type="ARBA" id="ARBA00004127"/>
    </source>
</evidence>
<evidence type="ECO:0000256" key="5">
    <source>
        <dbReference type="ARBA" id="ARBA00023098"/>
    </source>
</evidence>
<dbReference type="Pfam" id="PF04116">
    <property type="entry name" value="FA_hydroxylase"/>
    <property type="match status" value="1"/>
</dbReference>
<dbReference type="InterPro" id="IPR051689">
    <property type="entry name" value="Sterol_desaturase/TMEM195"/>
</dbReference>
<feature type="transmembrane region" description="Helical" evidence="8">
    <location>
        <begin position="79"/>
        <end position="96"/>
    </location>
</feature>